<keyword evidence="7" id="KW-1185">Reference proteome</keyword>
<comment type="function">
    <text evidence="4">Involved in DNA repair and RecF pathway recombination.</text>
</comment>
<dbReference type="GO" id="GO:0006302">
    <property type="term" value="P:double-strand break repair"/>
    <property type="evidence" value="ECO:0007669"/>
    <property type="project" value="TreeGrafter"/>
</dbReference>
<dbReference type="InterPro" id="IPR003717">
    <property type="entry name" value="RecO"/>
</dbReference>
<keyword evidence="1 4" id="KW-0227">DNA damage</keyword>
<comment type="similarity">
    <text evidence="4">Belongs to the RecO family.</text>
</comment>
<dbReference type="SUPFAM" id="SSF57863">
    <property type="entry name" value="ArfGap/RecO-like zinc finger"/>
    <property type="match status" value="1"/>
</dbReference>
<dbReference type="PANTHER" id="PTHR33991:SF1">
    <property type="entry name" value="DNA REPAIR PROTEIN RECO"/>
    <property type="match status" value="1"/>
</dbReference>
<dbReference type="HAMAP" id="MF_00201">
    <property type="entry name" value="RecO"/>
    <property type="match status" value="1"/>
</dbReference>
<dbReference type="OrthoDB" id="9789152at2"/>
<dbReference type="GO" id="GO:0043590">
    <property type="term" value="C:bacterial nucleoid"/>
    <property type="evidence" value="ECO:0007669"/>
    <property type="project" value="TreeGrafter"/>
</dbReference>
<name>A0A521AS64_9SPHI</name>
<dbReference type="InterPro" id="IPR037278">
    <property type="entry name" value="ARFGAP/RecO"/>
</dbReference>
<accession>A0A521AS64</accession>
<dbReference type="NCBIfam" id="TIGR00613">
    <property type="entry name" value="reco"/>
    <property type="match status" value="1"/>
</dbReference>
<evidence type="ECO:0000256" key="2">
    <source>
        <dbReference type="ARBA" id="ARBA00023172"/>
    </source>
</evidence>
<reference evidence="6 7" key="1">
    <citation type="submission" date="2017-05" db="EMBL/GenBank/DDBJ databases">
        <authorList>
            <person name="Varghese N."/>
            <person name="Submissions S."/>
        </authorList>
    </citation>
    <scope>NUCLEOTIDE SEQUENCE [LARGE SCALE GENOMIC DNA]</scope>
    <source>
        <strain evidence="6 7">DSM 21342</strain>
    </source>
</reference>
<sequence>MLQKTRGIVLKTTNYSESSIVAQIFTEKFGVQSYMVNGVRKTKAKNSANLFQPLNLLELVVYNKASGGIQRISEIRNTPVYMNIPFDIVKGSLLMFLNEMIYKSFKQETEDSQLFEFVFNSIQFLDLYQGNPANFHLLFLIRLSKYLGFYPDNSYAATSHYFDLKNGVFLKSQPLHPQYISQPYSNFVAQLLNIHFEDLENLTINAAQRKVLLQALIDFYHLHIDGMGIIYSHEVLEEILR</sequence>
<dbReference type="SUPFAM" id="SSF50249">
    <property type="entry name" value="Nucleic acid-binding proteins"/>
    <property type="match status" value="1"/>
</dbReference>
<proteinExistence type="inferred from homology"/>
<protein>
    <recommendedName>
        <fullName evidence="4">DNA repair protein RecO</fullName>
    </recommendedName>
    <alternativeName>
        <fullName evidence="4">Recombination protein O</fullName>
    </alternativeName>
</protein>
<evidence type="ECO:0000259" key="5">
    <source>
        <dbReference type="Pfam" id="PF11967"/>
    </source>
</evidence>
<dbReference type="Gene3D" id="2.40.50.140">
    <property type="entry name" value="Nucleic acid-binding proteins"/>
    <property type="match status" value="1"/>
</dbReference>
<dbReference type="Pfam" id="PF11967">
    <property type="entry name" value="RecO_N"/>
    <property type="match status" value="1"/>
</dbReference>
<evidence type="ECO:0000256" key="3">
    <source>
        <dbReference type="ARBA" id="ARBA00023204"/>
    </source>
</evidence>
<evidence type="ECO:0000313" key="6">
    <source>
        <dbReference type="EMBL" id="SMO37673.1"/>
    </source>
</evidence>
<evidence type="ECO:0000256" key="1">
    <source>
        <dbReference type="ARBA" id="ARBA00022763"/>
    </source>
</evidence>
<feature type="domain" description="DNA replication/recombination mediator RecO N-terminal" evidence="5">
    <location>
        <begin position="1"/>
        <end position="75"/>
    </location>
</feature>
<gene>
    <name evidence="4" type="primary">recO</name>
    <name evidence="6" type="ORF">SAMN06265350_101369</name>
</gene>
<dbReference type="AlphaFoldDB" id="A0A521AS64"/>
<keyword evidence="3 4" id="KW-0234">DNA repair</keyword>
<evidence type="ECO:0000313" key="7">
    <source>
        <dbReference type="Proteomes" id="UP000315971"/>
    </source>
</evidence>
<dbReference type="RefSeq" id="WP_142600956.1">
    <property type="nucleotide sequence ID" value="NZ_FXSZ01000001.1"/>
</dbReference>
<evidence type="ECO:0000256" key="4">
    <source>
        <dbReference type="HAMAP-Rule" id="MF_00201"/>
    </source>
</evidence>
<dbReference type="Proteomes" id="UP000315971">
    <property type="component" value="Unassembled WGS sequence"/>
</dbReference>
<dbReference type="EMBL" id="FXSZ01000001">
    <property type="protein sequence ID" value="SMO37673.1"/>
    <property type="molecule type" value="Genomic_DNA"/>
</dbReference>
<dbReference type="GO" id="GO:0006310">
    <property type="term" value="P:DNA recombination"/>
    <property type="evidence" value="ECO:0007669"/>
    <property type="project" value="UniProtKB-UniRule"/>
</dbReference>
<dbReference type="Pfam" id="PF02565">
    <property type="entry name" value="RecO_C"/>
    <property type="match status" value="1"/>
</dbReference>
<dbReference type="PANTHER" id="PTHR33991">
    <property type="entry name" value="DNA REPAIR PROTEIN RECO"/>
    <property type="match status" value="1"/>
</dbReference>
<dbReference type="InterPro" id="IPR022572">
    <property type="entry name" value="DNA_rep/recomb_RecO_N"/>
</dbReference>
<keyword evidence="2 4" id="KW-0233">DNA recombination</keyword>
<organism evidence="6 7">
    <name type="scientific">Solitalea koreensis</name>
    <dbReference type="NCBI Taxonomy" id="543615"/>
    <lineage>
        <taxon>Bacteria</taxon>
        <taxon>Pseudomonadati</taxon>
        <taxon>Bacteroidota</taxon>
        <taxon>Sphingobacteriia</taxon>
        <taxon>Sphingobacteriales</taxon>
        <taxon>Sphingobacteriaceae</taxon>
        <taxon>Solitalea</taxon>
    </lineage>
</organism>
<dbReference type="InterPro" id="IPR012340">
    <property type="entry name" value="NA-bd_OB-fold"/>
</dbReference>